<keyword evidence="5" id="KW-0486">Methionine biosynthesis</keyword>
<dbReference type="InterPro" id="IPR010049">
    <property type="entry name" value="MTA_SAH_Nsdase"/>
</dbReference>
<dbReference type="Pfam" id="PF01048">
    <property type="entry name" value="PNP_UDP_1"/>
    <property type="match status" value="2"/>
</dbReference>
<feature type="domain" description="Nucleoside phosphorylase" evidence="6">
    <location>
        <begin position="449"/>
        <end position="687"/>
    </location>
</feature>
<dbReference type="InterPro" id="IPR000845">
    <property type="entry name" value="Nucleoside_phosphorylase_d"/>
</dbReference>
<evidence type="ECO:0000313" key="8">
    <source>
        <dbReference type="EMBL" id="MPM25882.1"/>
    </source>
</evidence>
<dbReference type="GO" id="GO:0008930">
    <property type="term" value="F:methylthioadenosine nucleosidase activity"/>
    <property type="evidence" value="ECO:0007669"/>
    <property type="project" value="InterPro"/>
</dbReference>
<comment type="pathway">
    <text evidence="1">Amino-acid biosynthesis; L-methionine biosynthesis via salvage pathway; S-methyl-5-thio-alpha-D-ribose 1-phosphate from S-methyl-5'-thioadenosine (hydrolase route): step 1/2.</text>
</comment>
<dbReference type="PANTHER" id="PTHR46832:SF1">
    <property type="entry name" value="5'-METHYLTHIOADENOSINE_S-ADENOSYLHOMOCYSTEINE NUCLEOSIDASE"/>
    <property type="match status" value="1"/>
</dbReference>
<evidence type="ECO:0000256" key="1">
    <source>
        <dbReference type="ARBA" id="ARBA00004945"/>
    </source>
</evidence>
<organism evidence="8">
    <name type="scientific">bioreactor metagenome</name>
    <dbReference type="NCBI Taxonomy" id="1076179"/>
    <lineage>
        <taxon>unclassified sequences</taxon>
        <taxon>metagenomes</taxon>
        <taxon>ecological metagenomes</taxon>
    </lineage>
</organism>
<dbReference type="GO" id="GO:0019284">
    <property type="term" value="P:L-methionine salvage from S-adenosylmethionine"/>
    <property type="evidence" value="ECO:0007669"/>
    <property type="project" value="TreeGrafter"/>
</dbReference>
<evidence type="ECO:0000259" key="6">
    <source>
        <dbReference type="Pfam" id="PF01048"/>
    </source>
</evidence>
<evidence type="ECO:0000259" key="7">
    <source>
        <dbReference type="Pfam" id="PF07833"/>
    </source>
</evidence>
<dbReference type="InterPro" id="IPR035994">
    <property type="entry name" value="Nucleoside_phosphorylase_sf"/>
</dbReference>
<keyword evidence="8" id="KW-0326">Glycosidase</keyword>
<dbReference type="Gene3D" id="3.30.457.10">
    <property type="entry name" value="Copper amine oxidase-like, N-terminal domain"/>
    <property type="match status" value="1"/>
</dbReference>
<dbReference type="NCBIfam" id="TIGR01704">
    <property type="entry name" value="MTA_SAH-Nsdase"/>
    <property type="match status" value="2"/>
</dbReference>
<accession>A0A644YB90</accession>
<dbReference type="GO" id="GO:0019509">
    <property type="term" value="P:L-methionine salvage from methylthioadenosine"/>
    <property type="evidence" value="ECO:0007669"/>
    <property type="project" value="UniProtKB-UniPathway"/>
</dbReference>
<dbReference type="GO" id="GO:0008782">
    <property type="term" value="F:adenosylhomocysteine nucleosidase activity"/>
    <property type="evidence" value="ECO:0007669"/>
    <property type="project" value="UniProtKB-EC"/>
</dbReference>
<dbReference type="SUPFAM" id="SSF55383">
    <property type="entry name" value="Copper amine oxidase, domain N"/>
    <property type="match status" value="1"/>
</dbReference>
<sequence>MKFKKLLSAAIAMSMVLSTVPMTSFAAEKASSSIGVEVVKDGKGTDIVFGDATGAPFIDANSRTLVPIRAVAEALDVDVKWDADSKTAQLLSKTVEKTVSFTLGTKEYVYNAGEEFTTAEMDTEAVIVSGRIYAPCRYIAEALGYNVLWDSENNKVVVADEEVRKPLLIQGAMDMEINLLLDAVENKKEVKLGEYYYVKGTYKGYPVVVSRTEQGVSNSAVATALAIDYFDPIAVINQGTSGGHDPELTVYDIVLGEHTSPNSAWKSVASAQGKGVDYTALTQIGVQAYDPEKGEFANKSVYDGDKTILTAAENVADTYKNGDVVKGTIGTSDEWNNQYDRMVFLNKFFGSSCEEMESNSVASICETYDVPYLAIRVISNTAVNPAPTEENSFYKAAQYCQQYVLTVADNYINKYISINPAEIAETGFEVTYDQNLRPLLIQGAMWFCEVNVLVENLENAQKVQIGNYQFWTGTINGYPVVVSQTEQGLSNSAVTTALAIEYFNPIAVINQGTSGGHDPEIKVGDIVLGEKAYNYASWKSDSSAKDKGVDYKAITMGGTYSFDSTQGKFAKQLYYPGDEKLITAAESVSEAFEGEYKNNVVRGVIASSDEWNNQYDRMLWLHETYGDTVEEMESASAAQICKTFNVPCLGIRVVSNSGMRTDTPAVSFKQAGLNCQEYVLDVAEAYIASLK</sequence>
<name>A0A644YB90_9ZZZZ</name>
<evidence type="ECO:0000256" key="2">
    <source>
        <dbReference type="ARBA" id="ARBA00011974"/>
    </source>
</evidence>
<dbReference type="InterPro" id="IPR036582">
    <property type="entry name" value="Mao_N_sf"/>
</dbReference>
<dbReference type="InterPro" id="IPR012854">
    <property type="entry name" value="Cu_amine_oxidase-like_N"/>
</dbReference>
<dbReference type="UniPathway" id="UPA00904">
    <property type="reaction ID" value="UER00871"/>
</dbReference>
<evidence type="ECO:0000256" key="4">
    <source>
        <dbReference type="ARBA" id="ARBA00022801"/>
    </source>
</evidence>
<dbReference type="EC" id="3.2.2.9" evidence="2"/>
<feature type="domain" description="Copper amine oxidase-like N-terminal" evidence="7">
    <location>
        <begin position="53"/>
        <end position="157"/>
    </location>
</feature>
<keyword evidence="4 8" id="KW-0378">Hydrolase</keyword>
<comment type="caution">
    <text evidence="8">The sequence shown here is derived from an EMBL/GenBank/DDBJ whole genome shotgun (WGS) entry which is preliminary data.</text>
</comment>
<dbReference type="CDD" id="cd09008">
    <property type="entry name" value="MTAN"/>
    <property type="match status" value="2"/>
</dbReference>
<reference evidence="8" key="1">
    <citation type="submission" date="2019-08" db="EMBL/GenBank/DDBJ databases">
        <authorList>
            <person name="Kucharzyk K."/>
            <person name="Murdoch R.W."/>
            <person name="Higgins S."/>
            <person name="Loffler F."/>
        </authorList>
    </citation>
    <scope>NUCLEOTIDE SEQUENCE</scope>
</reference>
<evidence type="ECO:0000256" key="5">
    <source>
        <dbReference type="ARBA" id="ARBA00023167"/>
    </source>
</evidence>
<gene>
    <name evidence="8" type="primary">mtnN_8</name>
    <name evidence="8" type="ORF">SDC9_72383</name>
</gene>
<dbReference type="EMBL" id="VSSQ01004599">
    <property type="protein sequence ID" value="MPM25882.1"/>
    <property type="molecule type" value="Genomic_DNA"/>
</dbReference>
<dbReference type="GO" id="GO:0005829">
    <property type="term" value="C:cytosol"/>
    <property type="evidence" value="ECO:0007669"/>
    <property type="project" value="TreeGrafter"/>
</dbReference>
<evidence type="ECO:0000256" key="3">
    <source>
        <dbReference type="ARBA" id="ARBA00022605"/>
    </source>
</evidence>
<dbReference type="PANTHER" id="PTHR46832">
    <property type="entry name" value="5'-METHYLTHIOADENOSINE/S-ADENOSYLHOMOCYSTEINE NUCLEOSIDASE"/>
    <property type="match status" value="1"/>
</dbReference>
<dbReference type="Gene3D" id="3.40.50.1580">
    <property type="entry name" value="Nucleoside phosphorylase domain"/>
    <property type="match status" value="2"/>
</dbReference>
<proteinExistence type="predicted"/>
<keyword evidence="3" id="KW-0028">Amino-acid biosynthesis</keyword>
<dbReference type="AlphaFoldDB" id="A0A644YB90"/>
<dbReference type="Pfam" id="PF07833">
    <property type="entry name" value="Cu_amine_oxidN1"/>
    <property type="match status" value="1"/>
</dbReference>
<dbReference type="GO" id="GO:0009164">
    <property type="term" value="P:nucleoside catabolic process"/>
    <property type="evidence" value="ECO:0007669"/>
    <property type="project" value="InterPro"/>
</dbReference>
<protein>
    <recommendedName>
        <fullName evidence="2">adenosylhomocysteine nucleosidase</fullName>
        <ecNumber evidence="2">3.2.2.9</ecNumber>
    </recommendedName>
</protein>
<dbReference type="SUPFAM" id="SSF53167">
    <property type="entry name" value="Purine and uridine phosphorylases"/>
    <property type="match status" value="2"/>
</dbReference>
<feature type="domain" description="Nucleoside phosphorylase" evidence="6">
    <location>
        <begin position="167"/>
        <end position="403"/>
    </location>
</feature>